<proteinExistence type="predicted"/>
<keyword evidence="1" id="KW-0472">Membrane</keyword>
<gene>
    <name evidence="2" type="ORF">Poly30_55600</name>
</gene>
<organism evidence="2 3">
    <name type="scientific">Saltatorellus ferox</name>
    <dbReference type="NCBI Taxonomy" id="2528018"/>
    <lineage>
        <taxon>Bacteria</taxon>
        <taxon>Pseudomonadati</taxon>
        <taxon>Planctomycetota</taxon>
        <taxon>Planctomycetia</taxon>
        <taxon>Planctomycetia incertae sedis</taxon>
        <taxon>Saltatorellus</taxon>
    </lineage>
</organism>
<dbReference type="InterPro" id="IPR025098">
    <property type="entry name" value="DUF4013"/>
</dbReference>
<feature type="transmembrane region" description="Helical" evidence="1">
    <location>
        <begin position="24"/>
        <end position="42"/>
    </location>
</feature>
<keyword evidence="3" id="KW-1185">Reference proteome</keyword>
<protein>
    <recommendedName>
        <fullName evidence="4">DUF4013 domain-containing protein</fullName>
    </recommendedName>
</protein>
<feature type="transmembrane region" description="Helical" evidence="1">
    <location>
        <begin position="105"/>
        <end position="133"/>
    </location>
</feature>
<evidence type="ECO:0000313" key="2">
    <source>
        <dbReference type="EMBL" id="QDV09999.1"/>
    </source>
</evidence>
<dbReference type="OrthoDB" id="284791at2"/>
<sequence length="284" mass="32189">MSVDPQAANLYPLLDPEWEAKTRHAGWLVLIPFFGWPMVLGYRKAQIEHFFWPQERAMPEWDGRHLEHCVNGFRAMGVIQLYLLPLWIALSLQVSAAGFRPGIETLIGCAICLAFLAFLNVAFPVLVTLFSLPVGGGPYLERGDAAWMIALFHLIIFLLPAGFLRVSATGRFRSAFQLTRTIPLVVRRFRDYVTAWWYALFMNLPPLPLLPFAPWGMFWGYLSSVALFNQILIDEPSGHGPDRIRGESWLARSLDAPPPGPGVRIWRSPWVIVPLPRRRQSAEG</sequence>
<keyword evidence="1" id="KW-1133">Transmembrane helix</keyword>
<keyword evidence="1" id="KW-0812">Transmembrane</keyword>
<feature type="transmembrane region" description="Helical" evidence="1">
    <location>
        <begin position="145"/>
        <end position="164"/>
    </location>
</feature>
<name>A0A518F105_9BACT</name>
<evidence type="ECO:0008006" key="4">
    <source>
        <dbReference type="Google" id="ProtNLM"/>
    </source>
</evidence>
<dbReference type="AlphaFoldDB" id="A0A518F105"/>
<dbReference type="Proteomes" id="UP000320390">
    <property type="component" value="Chromosome"/>
</dbReference>
<dbReference type="EMBL" id="CP036434">
    <property type="protein sequence ID" value="QDV09999.1"/>
    <property type="molecule type" value="Genomic_DNA"/>
</dbReference>
<evidence type="ECO:0000313" key="3">
    <source>
        <dbReference type="Proteomes" id="UP000320390"/>
    </source>
</evidence>
<feature type="transmembrane region" description="Helical" evidence="1">
    <location>
        <begin position="81"/>
        <end position="99"/>
    </location>
</feature>
<reference evidence="2 3" key="1">
    <citation type="submission" date="2019-02" db="EMBL/GenBank/DDBJ databases">
        <title>Deep-cultivation of Planctomycetes and their phenomic and genomic characterization uncovers novel biology.</title>
        <authorList>
            <person name="Wiegand S."/>
            <person name="Jogler M."/>
            <person name="Boedeker C."/>
            <person name="Pinto D."/>
            <person name="Vollmers J."/>
            <person name="Rivas-Marin E."/>
            <person name="Kohn T."/>
            <person name="Peeters S.H."/>
            <person name="Heuer A."/>
            <person name="Rast P."/>
            <person name="Oberbeckmann S."/>
            <person name="Bunk B."/>
            <person name="Jeske O."/>
            <person name="Meyerdierks A."/>
            <person name="Storesund J.E."/>
            <person name="Kallscheuer N."/>
            <person name="Luecker S."/>
            <person name="Lage O.M."/>
            <person name="Pohl T."/>
            <person name="Merkel B.J."/>
            <person name="Hornburger P."/>
            <person name="Mueller R.-W."/>
            <person name="Bruemmer F."/>
            <person name="Labrenz M."/>
            <person name="Spormann A.M."/>
            <person name="Op den Camp H."/>
            <person name="Overmann J."/>
            <person name="Amann R."/>
            <person name="Jetten M.S.M."/>
            <person name="Mascher T."/>
            <person name="Medema M.H."/>
            <person name="Devos D.P."/>
            <person name="Kaster A.-K."/>
            <person name="Ovreas L."/>
            <person name="Rohde M."/>
            <person name="Galperin M.Y."/>
            <person name="Jogler C."/>
        </authorList>
    </citation>
    <scope>NUCLEOTIDE SEQUENCE [LARGE SCALE GENOMIC DNA]</scope>
    <source>
        <strain evidence="2 3">Poly30</strain>
    </source>
</reference>
<evidence type="ECO:0000256" key="1">
    <source>
        <dbReference type="SAM" id="Phobius"/>
    </source>
</evidence>
<accession>A0A518F105</accession>
<dbReference type="Pfam" id="PF13197">
    <property type="entry name" value="DUF4013"/>
    <property type="match status" value="1"/>
</dbReference>
<dbReference type="RefSeq" id="WP_145205405.1">
    <property type="nucleotide sequence ID" value="NZ_CP036434.1"/>
</dbReference>